<proteinExistence type="predicted"/>
<gene>
    <name evidence="3" type="ORF">DPMN_074386</name>
</gene>
<reference evidence="3" key="2">
    <citation type="submission" date="2020-11" db="EMBL/GenBank/DDBJ databases">
        <authorList>
            <person name="McCartney M.A."/>
            <person name="Auch B."/>
            <person name="Kono T."/>
            <person name="Mallez S."/>
            <person name="Becker A."/>
            <person name="Gohl D.M."/>
            <person name="Silverstein K.A.T."/>
            <person name="Koren S."/>
            <person name="Bechman K.B."/>
            <person name="Herman A."/>
            <person name="Abrahante J.E."/>
            <person name="Garbe J."/>
        </authorList>
    </citation>
    <scope>NUCLEOTIDE SEQUENCE</scope>
    <source>
        <strain evidence="3">Duluth1</strain>
        <tissue evidence="3">Whole animal</tissue>
    </source>
</reference>
<evidence type="ECO:0000256" key="2">
    <source>
        <dbReference type="SAM" id="Phobius"/>
    </source>
</evidence>
<dbReference type="Proteomes" id="UP000828390">
    <property type="component" value="Unassembled WGS sequence"/>
</dbReference>
<comment type="caution">
    <text evidence="3">The sequence shown here is derived from an EMBL/GenBank/DDBJ whole genome shotgun (WGS) entry which is preliminary data.</text>
</comment>
<accession>A0A9D3YJ48</accession>
<keyword evidence="2" id="KW-0472">Membrane</keyword>
<keyword evidence="2" id="KW-0812">Transmembrane</keyword>
<feature type="transmembrane region" description="Helical" evidence="2">
    <location>
        <begin position="12"/>
        <end position="29"/>
    </location>
</feature>
<keyword evidence="2" id="KW-1133">Transmembrane helix</keyword>
<dbReference type="AlphaFoldDB" id="A0A9D3YJ48"/>
<keyword evidence="4" id="KW-1185">Reference proteome</keyword>
<evidence type="ECO:0000313" key="4">
    <source>
        <dbReference type="Proteomes" id="UP000828390"/>
    </source>
</evidence>
<protein>
    <submittedName>
        <fullName evidence="3">Uncharacterized protein</fullName>
    </submittedName>
</protein>
<organism evidence="3 4">
    <name type="scientific">Dreissena polymorpha</name>
    <name type="common">Zebra mussel</name>
    <name type="synonym">Mytilus polymorpha</name>
    <dbReference type="NCBI Taxonomy" id="45954"/>
    <lineage>
        <taxon>Eukaryota</taxon>
        <taxon>Metazoa</taxon>
        <taxon>Spiralia</taxon>
        <taxon>Lophotrochozoa</taxon>
        <taxon>Mollusca</taxon>
        <taxon>Bivalvia</taxon>
        <taxon>Autobranchia</taxon>
        <taxon>Heteroconchia</taxon>
        <taxon>Euheterodonta</taxon>
        <taxon>Imparidentia</taxon>
        <taxon>Neoheterodontei</taxon>
        <taxon>Myida</taxon>
        <taxon>Dreissenoidea</taxon>
        <taxon>Dreissenidae</taxon>
        <taxon>Dreissena</taxon>
    </lineage>
</organism>
<evidence type="ECO:0000256" key="1">
    <source>
        <dbReference type="SAM" id="MobiDB-lite"/>
    </source>
</evidence>
<reference evidence="3" key="1">
    <citation type="journal article" date="2019" name="bioRxiv">
        <title>The Genome of the Zebra Mussel, Dreissena polymorpha: A Resource for Invasive Species Research.</title>
        <authorList>
            <person name="McCartney M.A."/>
            <person name="Auch B."/>
            <person name="Kono T."/>
            <person name="Mallez S."/>
            <person name="Zhang Y."/>
            <person name="Obille A."/>
            <person name="Becker A."/>
            <person name="Abrahante J.E."/>
            <person name="Garbe J."/>
            <person name="Badalamenti J.P."/>
            <person name="Herman A."/>
            <person name="Mangelson H."/>
            <person name="Liachko I."/>
            <person name="Sullivan S."/>
            <person name="Sone E.D."/>
            <person name="Koren S."/>
            <person name="Silverstein K.A.T."/>
            <person name="Beckman K.B."/>
            <person name="Gohl D.M."/>
        </authorList>
    </citation>
    <scope>NUCLEOTIDE SEQUENCE</scope>
    <source>
        <strain evidence="3">Duluth1</strain>
        <tissue evidence="3">Whole animal</tissue>
    </source>
</reference>
<feature type="region of interest" description="Disordered" evidence="1">
    <location>
        <begin position="101"/>
        <end position="183"/>
    </location>
</feature>
<sequence length="183" mass="20164">MIGNTSALTKYVIAGVSSAIVIVFLAACVTSRRASAKLLDLEKRYVAALDQGYIPPDEPPEISCVFMDVVRTTFCCSKSAYPASYLPSGAFKEEHAPLIQEKTHKNKRSVLKSESNRNANRHVKRSKTKNESRGIIRHFGSAKSVPRPLTSDTRRSSSTARLPRSAAGYNDRHHSLSIHNPPN</sequence>
<name>A0A9D3YJ48_DREPO</name>
<dbReference type="EMBL" id="JAIWYP010000015">
    <property type="protein sequence ID" value="KAH3699431.1"/>
    <property type="molecule type" value="Genomic_DNA"/>
</dbReference>
<evidence type="ECO:0000313" key="3">
    <source>
        <dbReference type="EMBL" id="KAH3699431.1"/>
    </source>
</evidence>